<organism evidence="1">
    <name type="scientific">Arundo donax</name>
    <name type="common">Giant reed</name>
    <name type="synonym">Donax arundinaceus</name>
    <dbReference type="NCBI Taxonomy" id="35708"/>
    <lineage>
        <taxon>Eukaryota</taxon>
        <taxon>Viridiplantae</taxon>
        <taxon>Streptophyta</taxon>
        <taxon>Embryophyta</taxon>
        <taxon>Tracheophyta</taxon>
        <taxon>Spermatophyta</taxon>
        <taxon>Magnoliopsida</taxon>
        <taxon>Liliopsida</taxon>
        <taxon>Poales</taxon>
        <taxon>Poaceae</taxon>
        <taxon>PACMAD clade</taxon>
        <taxon>Arundinoideae</taxon>
        <taxon>Arundineae</taxon>
        <taxon>Arundo</taxon>
    </lineage>
</organism>
<evidence type="ECO:0000313" key="1">
    <source>
        <dbReference type="EMBL" id="JAD18899.1"/>
    </source>
</evidence>
<protein>
    <submittedName>
        <fullName evidence="1">Uncharacterized protein</fullName>
    </submittedName>
</protein>
<name>A0A0A8XY10_ARUDO</name>
<dbReference type="EMBL" id="GBRH01278996">
    <property type="protein sequence ID" value="JAD18899.1"/>
    <property type="molecule type" value="Transcribed_RNA"/>
</dbReference>
<accession>A0A0A8XY10</accession>
<dbReference type="AlphaFoldDB" id="A0A0A8XY10"/>
<reference evidence="1" key="1">
    <citation type="submission" date="2014-09" db="EMBL/GenBank/DDBJ databases">
        <authorList>
            <person name="Magalhaes I.L.F."/>
            <person name="Oliveira U."/>
            <person name="Santos F.R."/>
            <person name="Vidigal T.H.D.A."/>
            <person name="Brescovit A.D."/>
            <person name="Santos A.J."/>
        </authorList>
    </citation>
    <scope>NUCLEOTIDE SEQUENCE</scope>
    <source>
        <tissue evidence="1">Shoot tissue taken approximately 20 cm above the soil surface</tissue>
    </source>
</reference>
<reference evidence="1" key="2">
    <citation type="journal article" date="2015" name="Data Brief">
        <title>Shoot transcriptome of the giant reed, Arundo donax.</title>
        <authorList>
            <person name="Barrero R.A."/>
            <person name="Guerrero F.D."/>
            <person name="Moolhuijzen P."/>
            <person name="Goolsby J.A."/>
            <person name="Tidwell J."/>
            <person name="Bellgard S.E."/>
            <person name="Bellgard M.I."/>
        </authorList>
    </citation>
    <scope>NUCLEOTIDE SEQUENCE</scope>
    <source>
        <tissue evidence="1">Shoot tissue taken approximately 20 cm above the soil surface</tissue>
    </source>
</reference>
<sequence>MELFSALHSTTFVTRIRIRNQYSNTDCMMKRLISGAFFLYSRLSLRHPSSMCMKNITQAGFRQY</sequence>
<proteinExistence type="predicted"/>